<comment type="caution">
    <text evidence="9">The sequence shown here is derived from an EMBL/GenBank/DDBJ whole genome shotgun (WGS) entry which is preliminary data.</text>
</comment>
<evidence type="ECO:0000313" key="9">
    <source>
        <dbReference type="EMBL" id="MBC2667523.1"/>
    </source>
</evidence>
<evidence type="ECO:0000259" key="8">
    <source>
        <dbReference type="PROSITE" id="PS51296"/>
    </source>
</evidence>
<feature type="domain" description="Rieske" evidence="8">
    <location>
        <begin position="48"/>
        <end position="156"/>
    </location>
</feature>
<keyword evidence="3" id="KW-0479">Metal-binding</keyword>
<protein>
    <submittedName>
        <fullName evidence="9">Aromatic ring-hydroxylating dioxygenase subunit alpha</fullName>
    </submittedName>
</protein>
<evidence type="ECO:0000256" key="2">
    <source>
        <dbReference type="ARBA" id="ARBA00022714"/>
    </source>
</evidence>
<organism evidence="9 10">
    <name type="scientific">Novosphingobium piscinae</name>
    <dbReference type="NCBI Taxonomy" id="1507448"/>
    <lineage>
        <taxon>Bacteria</taxon>
        <taxon>Pseudomonadati</taxon>
        <taxon>Pseudomonadota</taxon>
        <taxon>Alphaproteobacteria</taxon>
        <taxon>Sphingomonadales</taxon>
        <taxon>Sphingomonadaceae</taxon>
        <taxon>Novosphingobium</taxon>
    </lineage>
</organism>
<dbReference type="PRINTS" id="PR00090">
    <property type="entry name" value="RNGDIOXGNASE"/>
</dbReference>
<dbReference type="PROSITE" id="PS51296">
    <property type="entry name" value="RIESKE"/>
    <property type="match status" value="1"/>
</dbReference>
<proteinExistence type="predicted"/>
<dbReference type="RefSeq" id="WP_185677426.1">
    <property type="nucleotide sequence ID" value="NZ_JACLAX010000001.1"/>
</dbReference>
<dbReference type="CDD" id="cd00680">
    <property type="entry name" value="RHO_alpha_C"/>
    <property type="match status" value="1"/>
</dbReference>
<dbReference type="GO" id="GO:0051537">
    <property type="term" value="F:2 iron, 2 sulfur cluster binding"/>
    <property type="evidence" value="ECO:0007669"/>
    <property type="project" value="UniProtKB-KW"/>
</dbReference>
<dbReference type="GO" id="GO:0051213">
    <property type="term" value="F:dioxygenase activity"/>
    <property type="evidence" value="ECO:0007669"/>
    <property type="project" value="UniProtKB-KW"/>
</dbReference>
<dbReference type="CDD" id="cd03469">
    <property type="entry name" value="Rieske_RO_Alpha_N"/>
    <property type="match status" value="1"/>
</dbReference>
<dbReference type="Proteomes" id="UP000551327">
    <property type="component" value="Unassembled WGS sequence"/>
</dbReference>
<dbReference type="EMBL" id="JACLAX010000001">
    <property type="protein sequence ID" value="MBC2667523.1"/>
    <property type="molecule type" value="Genomic_DNA"/>
</dbReference>
<dbReference type="PANTHER" id="PTHR43756">
    <property type="entry name" value="CHOLINE MONOOXYGENASE, CHLOROPLASTIC"/>
    <property type="match status" value="1"/>
</dbReference>
<evidence type="ECO:0000256" key="3">
    <source>
        <dbReference type="ARBA" id="ARBA00022723"/>
    </source>
</evidence>
<keyword evidence="5" id="KW-0408">Iron</keyword>
<dbReference type="InterPro" id="IPR036922">
    <property type="entry name" value="Rieske_2Fe-2S_sf"/>
</dbReference>
<dbReference type="AlphaFoldDB" id="A0A7X1FV28"/>
<dbReference type="Pfam" id="PF00355">
    <property type="entry name" value="Rieske"/>
    <property type="match status" value="1"/>
</dbReference>
<evidence type="ECO:0000256" key="1">
    <source>
        <dbReference type="ARBA" id="ARBA00001962"/>
    </source>
</evidence>
<keyword evidence="9" id="KW-0223">Dioxygenase</keyword>
<dbReference type="SUPFAM" id="SSF55961">
    <property type="entry name" value="Bet v1-like"/>
    <property type="match status" value="1"/>
</dbReference>
<keyword evidence="4" id="KW-0560">Oxidoreductase</keyword>
<dbReference type="InterPro" id="IPR001663">
    <property type="entry name" value="Rng_hydr_dOase-A"/>
</dbReference>
<dbReference type="Pfam" id="PF00848">
    <property type="entry name" value="Ring_hydroxyl_A"/>
    <property type="match status" value="1"/>
</dbReference>
<dbReference type="InterPro" id="IPR017941">
    <property type="entry name" value="Rieske_2Fe-2S"/>
</dbReference>
<evidence type="ECO:0000256" key="6">
    <source>
        <dbReference type="ARBA" id="ARBA00023014"/>
    </source>
</evidence>
<evidence type="ECO:0000256" key="7">
    <source>
        <dbReference type="ARBA" id="ARBA00023027"/>
    </source>
</evidence>
<dbReference type="Gene3D" id="2.102.10.10">
    <property type="entry name" value="Rieske [2Fe-2S] iron-sulphur domain"/>
    <property type="match status" value="1"/>
</dbReference>
<dbReference type="GO" id="GO:0005506">
    <property type="term" value="F:iron ion binding"/>
    <property type="evidence" value="ECO:0007669"/>
    <property type="project" value="InterPro"/>
</dbReference>
<dbReference type="PANTHER" id="PTHR43756:SF5">
    <property type="entry name" value="CHOLINE MONOOXYGENASE, CHLOROPLASTIC"/>
    <property type="match status" value="1"/>
</dbReference>
<name>A0A7X1FV28_9SPHN</name>
<accession>A0A7X1FV28</accession>
<dbReference type="PROSITE" id="PS00570">
    <property type="entry name" value="RING_HYDROXYL_ALPHA"/>
    <property type="match status" value="1"/>
</dbReference>
<evidence type="ECO:0000313" key="10">
    <source>
        <dbReference type="Proteomes" id="UP000551327"/>
    </source>
</evidence>
<evidence type="ECO:0000256" key="5">
    <source>
        <dbReference type="ARBA" id="ARBA00023004"/>
    </source>
</evidence>
<keyword evidence="10" id="KW-1185">Reference proteome</keyword>
<dbReference type="SUPFAM" id="SSF50022">
    <property type="entry name" value="ISP domain"/>
    <property type="match status" value="1"/>
</dbReference>
<keyword evidence="7" id="KW-0520">NAD</keyword>
<dbReference type="InterPro" id="IPR015881">
    <property type="entry name" value="ARHD_Rieske_2Fe_2S"/>
</dbReference>
<dbReference type="InterPro" id="IPR015879">
    <property type="entry name" value="Ring_hydroxy_dOase_asu_C_dom"/>
</dbReference>
<evidence type="ECO:0000256" key="4">
    <source>
        <dbReference type="ARBA" id="ARBA00023002"/>
    </source>
</evidence>
<gene>
    <name evidence="9" type="ORF">H7F53_00020</name>
</gene>
<keyword evidence="2" id="KW-0001">2Fe-2S</keyword>
<comment type="cofactor">
    <cofactor evidence="1">
        <name>Fe cation</name>
        <dbReference type="ChEBI" id="CHEBI:24875"/>
    </cofactor>
</comment>
<reference evidence="9 10" key="1">
    <citation type="submission" date="2020-08" db="EMBL/GenBank/DDBJ databases">
        <title>The genome sequence of type strain Novosphingobium piscinae KCTC 42194.</title>
        <authorList>
            <person name="Liu Y."/>
        </authorList>
    </citation>
    <scope>NUCLEOTIDE SEQUENCE [LARGE SCALE GENOMIC DNA]</scope>
    <source>
        <strain evidence="9 10">KCTC 42194</strain>
    </source>
</reference>
<dbReference type="Gene3D" id="3.90.380.10">
    <property type="entry name" value="Naphthalene 1,2-dioxygenase Alpha Subunit, Chain A, domain 1"/>
    <property type="match status" value="1"/>
</dbReference>
<sequence>MTHPGTSFSPIPADAVAWLGTNPIPAAPYYDPAYFERERRAVFLTSWIHVGHACELPEPGAFVRRDLEFARASLLIVRGNDGIVRAFHNVCPHRGTQLVEAAAGRQSRFSCPYHMWTFGPEGDLLSAPDFGAFHLRKEDCGLKPVALQECAGLLFVNFDPQAQPLRDWLGDYAGRLEQMPVARATTFSEYTYEIAANWKLTYDNFQENYHLRFVHPRSGGAGVGGDNPFGYPVEIGFHGPHRTQRIWSNPDPALKPFQRAASFCGIPALAEQGLLTLPHGRDYLALFPNLFVIGTPTQPFSHTVYPLAADRSRGVVRVYWVGEDASASQRLAREYALAQLRDIHSEDVGIIERGQAGLASGALSHIHFQSMEALCRHLFLEVDRRVQAGAAGPEQRG</sequence>
<keyword evidence="6" id="KW-0411">Iron-sulfur</keyword>